<proteinExistence type="predicted"/>
<evidence type="ECO:0000259" key="2">
    <source>
        <dbReference type="Pfam" id="PF04773"/>
    </source>
</evidence>
<keyword evidence="1" id="KW-0472">Membrane</keyword>
<evidence type="ECO:0000313" key="5">
    <source>
        <dbReference type="Proteomes" id="UP001165489"/>
    </source>
</evidence>
<dbReference type="InterPro" id="IPR032508">
    <property type="entry name" value="FecR_C"/>
</dbReference>
<keyword evidence="5" id="KW-1185">Reference proteome</keyword>
<dbReference type="Gene3D" id="3.55.50.30">
    <property type="match status" value="1"/>
</dbReference>
<evidence type="ECO:0000313" key="4">
    <source>
        <dbReference type="EMBL" id="MCH7409183.1"/>
    </source>
</evidence>
<reference evidence="4" key="1">
    <citation type="submission" date="2022-03" db="EMBL/GenBank/DDBJ databases">
        <title>De novo assembled genomes of Belliella spp. (Cyclobacteriaceae) strains.</title>
        <authorList>
            <person name="Szabo A."/>
            <person name="Korponai K."/>
            <person name="Felfoldi T."/>
        </authorList>
    </citation>
    <scope>NUCLEOTIDE SEQUENCE</scope>
    <source>
        <strain evidence="4">DSM 111904</strain>
    </source>
</reference>
<dbReference type="PIRSF" id="PIRSF018266">
    <property type="entry name" value="FecR"/>
    <property type="match status" value="1"/>
</dbReference>
<feature type="domain" description="FecR protein" evidence="2">
    <location>
        <begin position="135"/>
        <end position="224"/>
    </location>
</feature>
<dbReference type="Pfam" id="PF04773">
    <property type="entry name" value="FecR"/>
    <property type="match status" value="1"/>
</dbReference>
<dbReference type="InterPro" id="IPR012373">
    <property type="entry name" value="Ferrdict_sens_TM"/>
</dbReference>
<evidence type="ECO:0000259" key="3">
    <source>
        <dbReference type="Pfam" id="PF16344"/>
    </source>
</evidence>
<sequence length="339" mass="38954">MDRRKQIEDFFNGELTQEQARDLLAWLNTSEGEEFMSAEILQLWSEKSPTSQYKEWDSQSLWDKINKNKEGYPTPQLLKEKVSRRSLLPVWLRIAASLLIFGICSMLVFTLLDFEKSNTKNEVLAKKTIERYNPAGQKTKIHLPDGSTVYLNSESRITYSEDFLTDRYITLEGEAFFNVAKDEKNPFRVSSRGVITTALGTSFNISSFSTKERIVVTLLTGSVKLNLEDKDGYLILNPGEESVLSKDMSMMDKQIVDVNQRILWMDGVLRFEETSIDEMVTILERWYGVQISVRGKQKKLLASGTFENNETLKNVLQVLSASIGFDYKLKDKEVLIEFK</sequence>
<gene>
    <name evidence="4" type="ORF">MM239_07250</name>
</gene>
<dbReference type="PANTHER" id="PTHR30273:SF2">
    <property type="entry name" value="PROTEIN FECR"/>
    <property type="match status" value="1"/>
</dbReference>
<comment type="caution">
    <text evidence="4">The sequence shown here is derived from an EMBL/GenBank/DDBJ whole genome shotgun (WGS) entry which is preliminary data.</text>
</comment>
<dbReference type="Proteomes" id="UP001165489">
    <property type="component" value="Unassembled WGS sequence"/>
</dbReference>
<keyword evidence="1" id="KW-1133">Transmembrane helix</keyword>
<protein>
    <submittedName>
        <fullName evidence="4">DUF4974 domain-containing protein</fullName>
    </submittedName>
</protein>
<dbReference type="InterPro" id="IPR006860">
    <property type="entry name" value="FecR"/>
</dbReference>
<feature type="domain" description="Protein FecR C-terminal" evidence="3">
    <location>
        <begin position="269"/>
        <end position="336"/>
    </location>
</feature>
<accession>A0ABS9UYM9</accession>
<keyword evidence="1" id="KW-0812">Transmembrane</keyword>
<dbReference type="Pfam" id="PF16344">
    <property type="entry name" value="FecR_C"/>
    <property type="match status" value="1"/>
</dbReference>
<dbReference type="EMBL" id="JAKZGP010000013">
    <property type="protein sequence ID" value="MCH7409183.1"/>
    <property type="molecule type" value="Genomic_DNA"/>
</dbReference>
<dbReference type="PANTHER" id="PTHR30273">
    <property type="entry name" value="PERIPLASMIC SIGNAL SENSOR AND SIGMA FACTOR ACTIVATOR FECR-RELATED"/>
    <property type="match status" value="1"/>
</dbReference>
<dbReference type="Gene3D" id="2.60.120.1440">
    <property type="match status" value="1"/>
</dbReference>
<feature type="transmembrane region" description="Helical" evidence="1">
    <location>
        <begin position="90"/>
        <end position="112"/>
    </location>
</feature>
<dbReference type="RefSeq" id="WP_241347535.1">
    <property type="nucleotide sequence ID" value="NZ_JAKZGP010000013.1"/>
</dbReference>
<name>A0ABS9UYM9_9BACT</name>
<organism evidence="4 5">
    <name type="scientific">Belliella filtrata</name>
    <dbReference type="NCBI Taxonomy" id="2923435"/>
    <lineage>
        <taxon>Bacteria</taxon>
        <taxon>Pseudomonadati</taxon>
        <taxon>Bacteroidota</taxon>
        <taxon>Cytophagia</taxon>
        <taxon>Cytophagales</taxon>
        <taxon>Cyclobacteriaceae</taxon>
        <taxon>Belliella</taxon>
    </lineage>
</organism>
<evidence type="ECO:0000256" key="1">
    <source>
        <dbReference type="SAM" id="Phobius"/>
    </source>
</evidence>